<feature type="transmembrane region" description="Helical" evidence="2">
    <location>
        <begin position="204"/>
        <end position="222"/>
    </location>
</feature>
<dbReference type="GO" id="GO:0031501">
    <property type="term" value="C:mannosyltransferase complex"/>
    <property type="evidence" value="ECO:0007669"/>
    <property type="project" value="TreeGrafter"/>
</dbReference>
<dbReference type="GO" id="GO:0000030">
    <property type="term" value="F:mannosyltransferase activity"/>
    <property type="evidence" value="ECO:0007669"/>
    <property type="project" value="TreeGrafter"/>
</dbReference>
<feature type="signal peptide" evidence="3">
    <location>
        <begin position="1"/>
        <end position="27"/>
    </location>
</feature>
<keyword evidence="2" id="KW-0472">Membrane</keyword>
<dbReference type="Proteomes" id="UP001172155">
    <property type="component" value="Unassembled WGS sequence"/>
</dbReference>
<comment type="caution">
    <text evidence="4">The sequence shown here is derived from an EMBL/GenBank/DDBJ whole genome shotgun (WGS) entry which is preliminary data.</text>
</comment>
<dbReference type="GO" id="GO:0005789">
    <property type="term" value="C:endoplasmic reticulum membrane"/>
    <property type="evidence" value="ECO:0007669"/>
    <property type="project" value="TreeGrafter"/>
</dbReference>
<keyword evidence="2" id="KW-0812">Transmembrane</keyword>
<accession>A0AA40EKG6</accession>
<dbReference type="AlphaFoldDB" id="A0AA40EKG6"/>
<feature type="region of interest" description="Disordered" evidence="1">
    <location>
        <begin position="137"/>
        <end position="156"/>
    </location>
</feature>
<protein>
    <submittedName>
        <fullName evidence="4">Uncharacterized protein</fullName>
    </submittedName>
</protein>
<evidence type="ECO:0000256" key="3">
    <source>
        <dbReference type="SAM" id="SignalP"/>
    </source>
</evidence>
<dbReference type="GO" id="GO:0006506">
    <property type="term" value="P:GPI anchor biosynthetic process"/>
    <property type="evidence" value="ECO:0007669"/>
    <property type="project" value="TreeGrafter"/>
</dbReference>
<keyword evidence="2" id="KW-1133">Transmembrane helix</keyword>
<dbReference type="PANTHER" id="PTHR28022">
    <property type="entry name" value="GPI MANNOSYLTRANSFERASE 2 SUBUNIT PGA1"/>
    <property type="match status" value="1"/>
</dbReference>
<proteinExistence type="predicted"/>
<keyword evidence="3" id="KW-0732">Signal</keyword>
<keyword evidence="5" id="KW-1185">Reference proteome</keyword>
<gene>
    <name evidence="4" type="ORF">B0T18DRAFT_393715</name>
</gene>
<dbReference type="Pfam" id="PF10333">
    <property type="entry name" value="Pga1"/>
    <property type="match status" value="1"/>
</dbReference>
<feature type="chain" id="PRO_5041268870" evidence="3">
    <location>
        <begin position="28"/>
        <end position="245"/>
    </location>
</feature>
<evidence type="ECO:0000313" key="5">
    <source>
        <dbReference type="Proteomes" id="UP001172155"/>
    </source>
</evidence>
<evidence type="ECO:0000256" key="1">
    <source>
        <dbReference type="SAM" id="MobiDB-lite"/>
    </source>
</evidence>
<reference evidence="4" key="1">
    <citation type="submission" date="2023-06" db="EMBL/GenBank/DDBJ databases">
        <title>Genome-scale phylogeny and comparative genomics of the fungal order Sordariales.</title>
        <authorList>
            <consortium name="Lawrence Berkeley National Laboratory"/>
            <person name="Hensen N."/>
            <person name="Bonometti L."/>
            <person name="Westerberg I."/>
            <person name="Brannstrom I.O."/>
            <person name="Guillou S."/>
            <person name="Cros-Aarteil S."/>
            <person name="Calhoun S."/>
            <person name="Haridas S."/>
            <person name="Kuo A."/>
            <person name="Mondo S."/>
            <person name="Pangilinan J."/>
            <person name="Riley R."/>
            <person name="LaButti K."/>
            <person name="Andreopoulos B."/>
            <person name="Lipzen A."/>
            <person name="Chen C."/>
            <person name="Yanf M."/>
            <person name="Daum C."/>
            <person name="Ng V."/>
            <person name="Clum A."/>
            <person name="Steindorff A."/>
            <person name="Ohm R."/>
            <person name="Martin F."/>
            <person name="Silar P."/>
            <person name="Natvig D."/>
            <person name="Lalanne C."/>
            <person name="Gautier V."/>
            <person name="Ament-velasquez S.L."/>
            <person name="Kruys A."/>
            <person name="Hutchinson M.I."/>
            <person name="Powell A.J."/>
            <person name="Barry K."/>
            <person name="Miller A.N."/>
            <person name="Grigoriev I.V."/>
            <person name="Debuchy R."/>
            <person name="Gladieux P."/>
            <person name="Thoren M.H."/>
            <person name="Johannesson H."/>
        </authorList>
    </citation>
    <scope>NUCLEOTIDE SEQUENCE</scope>
    <source>
        <strain evidence="4">SMH3187-1</strain>
    </source>
</reference>
<evidence type="ECO:0000313" key="4">
    <source>
        <dbReference type="EMBL" id="KAK0741010.1"/>
    </source>
</evidence>
<organism evidence="4 5">
    <name type="scientific">Schizothecium vesticola</name>
    <dbReference type="NCBI Taxonomy" id="314040"/>
    <lineage>
        <taxon>Eukaryota</taxon>
        <taxon>Fungi</taxon>
        <taxon>Dikarya</taxon>
        <taxon>Ascomycota</taxon>
        <taxon>Pezizomycotina</taxon>
        <taxon>Sordariomycetes</taxon>
        <taxon>Sordariomycetidae</taxon>
        <taxon>Sordariales</taxon>
        <taxon>Schizotheciaceae</taxon>
        <taxon>Schizothecium</taxon>
    </lineage>
</organism>
<dbReference type="EMBL" id="JAUKUD010000006">
    <property type="protein sequence ID" value="KAK0741010.1"/>
    <property type="molecule type" value="Genomic_DNA"/>
</dbReference>
<sequence>MAATLKAQTAAMLTALLLLSIAQPSLANVEKDIFLGPDPVPIPLAHPTLSDLHLDTLTPGRSSLRTRLAARFPSSSHPNGEAAWLLLENLSPGQRYEVRVCWAATQPTSFRVNTHQLDKVFETPELITSLSAYSTARQPTEAETAHKSRRRHDQGERHASTLFLEILAAADYFTTNVTLMRNPPPVLVDIILDPFLLNILPRSLLPTVGYIVVVAAVAYFAARHVVASLDGIVASAKKAPTKKTQ</sequence>
<name>A0AA40EKG6_9PEZI</name>
<dbReference type="InterPro" id="IPR019433">
    <property type="entry name" value="GPI_ManTrfase_II_coact_Pga1"/>
</dbReference>
<dbReference type="PANTHER" id="PTHR28022:SF1">
    <property type="entry name" value="GPI MANNOSYLTRANSFERASE 2 SUBUNIT PGA1"/>
    <property type="match status" value="1"/>
</dbReference>
<evidence type="ECO:0000256" key="2">
    <source>
        <dbReference type="SAM" id="Phobius"/>
    </source>
</evidence>